<dbReference type="AlphaFoldDB" id="A0A2I0JHT2"/>
<proteinExistence type="inferred from homology"/>
<evidence type="ECO:0000256" key="1">
    <source>
        <dbReference type="ARBA" id="ARBA00004167"/>
    </source>
</evidence>
<organism evidence="9 10">
    <name type="scientific">Punica granatum</name>
    <name type="common">Pomegranate</name>
    <dbReference type="NCBI Taxonomy" id="22663"/>
    <lineage>
        <taxon>Eukaryota</taxon>
        <taxon>Viridiplantae</taxon>
        <taxon>Streptophyta</taxon>
        <taxon>Embryophyta</taxon>
        <taxon>Tracheophyta</taxon>
        <taxon>Spermatophyta</taxon>
        <taxon>Magnoliopsida</taxon>
        <taxon>eudicotyledons</taxon>
        <taxon>Gunneridae</taxon>
        <taxon>Pentapetalae</taxon>
        <taxon>rosids</taxon>
        <taxon>malvids</taxon>
        <taxon>Myrtales</taxon>
        <taxon>Lythraceae</taxon>
        <taxon>Punica</taxon>
    </lineage>
</organism>
<keyword evidence="6 8" id="KW-1133">Transmembrane helix</keyword>
<keyword evidence="7 8" id="KW-0472">Membrane</keyword>
<keyword evidence="4 8" id="KW-0808">Transferase</keyword>
<dbReference type="GeneID" id="116192742"/>
<evidence type="ECO:0000256" key="5">
    <source>
        <dbReference type="ARBA" id="ARBA00022692"/>
    </source>
</evidence>
<keyword evidence="5 8" id="KW-0812">Transmembrane</keyword>
<reference evidence="9 10" key="1">
    <citation type="submission" date="2017-11" db="EMBL/GenBank/DDBJ databases">
        <title>De-novo sequencing of pomegranate (Punica granatum L.) genome.</title>
        <authorList>
            <person name="Akparov Z."/>
            <person name="Amiraslanov A."/>
            <person name="Hajiyeva S."/>
            <person name="Abbasov M."/>
            <person name="Kaur K."/>
            <person name="Hamwieh A."/>
            <person name="Solovyev V."/>
            <person name="Salamov A."/>
            <person name="Braich B."/>
            <person name="Kosarev P."/>
            <person name="Mahmoud A."/>
            <person name="Hajiyev E."/>
            <person name="Babayeva S."/>
            <person name="Izzatullayeva V."/>
            <person name="Mammadov A."/>
            <person name="Mammadov A."/>
            <person name="Sharifova S."/>
            <person name="Ojaghi J."/>
            <person name="Eynullazada K."/>
            <person name="Bayramov B."/>
            <person name="Abdulazimova A."/>
            <person name="Shahmuradov I."/>
        </authorList>
    </citation>
    <scope>NUCLEOTIDE SEQUENCE [LARGE SCALE GENOMIC DNA]</scope>
    <source>
        <strain evidence="10">cv. AG2017</strain>
        <tissue evidence="9">Leaf</tissue>
    </source>
</reference>
<dbReference type="PANTHER" id="PTHR21461:SF69">
    <property type="entry name" value="GLYCOSYLTRANSFERASE FAMILY 92 PROTEIN"/>
    <property type="match status" value="1"/>
</dbReference>
<dbReference type="InterPro" id="IPR008166">
    <property type="entry name" value="Glyco_transf_92"/>
</dbReference>
<comment type="subcellular location">
    <subcellularLocation>
        <location evidence="1">Membrane</location>
        <topology evidence="1">Single-pass membrane protein</topology>
    </subcellularLocation>
</comment>
<dbReference type="Proteomes" id="UP000233551">
    <property type="component" value="Unassembled WGS sequence"/>
</dbReference>
<evidence type="ECO:0000256" key="2">
    <source>
        <dbReference type="ARBA" id="ARBA00007647"/>
    </source>
</evidence>
<dbReference type="EMBL" id="PGOL01001664">
    <property type="protein sequence ID" value="PKI55802.1"/>
    <property type="molecule type" value="Genomic_DNA"/>
</dbReference>
<dbReference type="EC" id="2.4.1.-" evidence="8"/>
<evidence type="ECO:0000256" key="4">
    <source>
        <dbReference type="ARBA" id="ARBA00022679"/>
    </source>
</evidence>
<dbReference type="GO" id="GO:0016020">
    <property type="term" value="C:membrane"/>
    <property type="evidence" value="ECO:0007669"/>
    <property type="project" value="UniProtKB-SubCell"/>
</dbReference>
<dbReference type="SUPFAM" id="SSF53448">
    <property type="entry name" value="Nucleotide-diphospho-sugar transferases"/>
    <property type="match status" value="1"/>
</dbReference>
<comment type="similarity">
    <text evidence="2 8">Belongs to the glycosyltransferase 92 family.</text>
</comment>
<dbReference type="Pfam" id="PF01697">
    <property type="entry name" value="Glyco_transf_92"/>
    <property type="match status" value="1"/>
</dbReference>
<evidence type="ECO:0000256" key="8">
    <source>
        <dbReference type="RuleBase" id="RU366017"/>
    </source>
</evidence>
<sequence length="629" mass="71028">MTSSFSSSSVIITISPSPSLNSLLAYEAAMVRRKVRTTFFLISTALFAFFYLLLHLRLSPFLAANASSSSSSSSSALDIDTDLGQGLRHLNLPRSFHDSADLQHFVVSEPEPNRTRVTSSISEDAAVEEPKAEEPKVEEPVAILFPDWEVFVVADPSSVSPGDELHCVFQNNATSPARFAGVLPFTNRTTFRCLLPPSVRRLRPFYQPLLTSFPRGPHPVRSHSPPPELFRWNFLAYESFSTEDDVVLFVKGVNNRQGINRPPSEFSCVFFNGEDPSAAVKTPVTSSIQEVFRCPHPKLRSPAEGVDGEKLAFKISLEIAREKLVVPSVAYYAPHRASSPRASKSLICACTMVYNVAKFLREWVTYHARVGVERFVLYDNGSEDDLAGAVEELNKDGYDVHTIMWPWPKTQEAGFSHSAVYHNDSCSWMMYVDVDEFVYVPSWDSQEQPSNKLIESSLLPQDSHGIRSRVIGQVSINCNEFGPSGQRSNPPDGVTQGYTCRRRVEQRHKSIVRLSAVDLSLLNVIHHFKLRQGYLSKQMGLNRALVNHYKYQAWPEFQTKFRRRVSAYVADWTQAVNPMSKDRTPGLGFEPIEPKDWADKFCEVRDKRLKLLIQKWFGAETESGYRMPW</sequence>
<dbReference type="GO" id="GO:0016757">
    <property type="term" value="F:glycosyltransferase activity"/>
    <property type="evidence" value="ECO:0007669"/>
    <property type="project" value="UniProtKB-UniRule"/>
</dbReference>
<name>A0A2I0JHT2_PUNGR</name>
<accession>A0A2I0JHT2</accession>
<dbReference type="PANTHER" id="PTHR21461">
    <property type="entry name" value="GLYCOSYLTRANSFERASE FAMILY 92 PROTEIN"/>
    <property type="match status" value="1"/>
</dbReference>
<dbReference type="GO" id="GO:0005737">
    <property type="term" value="C:cytoplasm"/>
    <property type="evidence" value="ECO:0007669"/>
    <property type="project" value="TreeGrafter"/>
</dbReference>
<feature type="transmembrane region" description="Helical" evidence="8">
    <location>
        <begin position="38"/>
        <end position="58"/>
    </location>
</feature>
<dbReference type="OrthoDB" id="2526284at2759"/>
<dbReference type="InterPro" id="IPR029044">
    <property type="entry name" value="Nucleotide-diphossugar_trans"/>
</dbReference>
<evidence type="ECO:0000256" key="3">
    <source>
        <dbReference type="ARBA" id="ARBA00022676"/>
    </source>
</evidence>
<evidence type="ECO:0000313" key="10">
    <source>
        <dbReference type="Proteomes" id="UP000233551"/>
    </source>
</evidence>
<comment type="caution">
    <text evidence="9">The sequence shown here is derived from an EMBL/GenBank/DDBJ whole genome shotgun (WGS) entry which is preliminary data.</text>
</comment>
<evidence type="ECO:0000256" key="6">
    <source>
        <dbReference type="ARBA" id="ARBA00022989"/>
    </source>
</evidence>
<keyword evidence="10" id="KW-1185">Reference proteome</keyword>
<keyword evidence="3 8" id="KW-0328">Glycosyltransferase</keyword>
<dbReference type="STRING" id="22663.A0A2I0JHT2"/>
<gene>
    <name evidence="9" type="ORF">CRG98_023803</name>
</gene>
<evidence type="ECO:0000256" key="7">
    <source>
        <dbReference type="ARBA" id="ARBA00023136"/>
    </source>
</evidence>
<evidence type="ECO:0000313" key="9">
    <source>
        <dbReference type="EMBL" id="PKI55802.1"/>
    </source>
</evidence>
<protein>
    <recommendedName>
        <fullName evidence="8">Glycosyltransferase family 92 protein</fullName>
        <ecNumber evidence="8">2.4.1.-</ecNumber>
    </recommendedName>
</protein>